<name>A0ABD3JRS8_EUCGL</name>
<dbReference type="Proteomes" id="UP001634007">
    <property type="component" value="Unassembled WGS sequence"/>
</dbReference>
<keyword evidence="1" id="KW-0433">Leucine-rich repeat</keyword>
<evidence type="ECO:0000259" key="5">
    <source>
        <dbReference type="PROSITE" id="PS50104"/>
    </source>
</evidence>
<dbReference type="InterPro" id="IPR042197">
    <property type="entry name" value="Apaf_helical"/>
</dbReference>
<evidence type="ECO:0000313" key="7">
    <source>
        <dbReference type="Proteomes" id="UP001634007"/>
    </source>
</evidence>
<proteinExistence type="predicted"/>
<organism evidence="6 7">
    <name type="scientific">Eucalyptus globulus</name>
    <name type="common">Tasmanian blue gum</name>
    <dbReference type="NCBI Taxonomy" id="34317"/>
    <lineage>
        <taxon>Eukaryota</taxon>
        <taxon>Viridiplantae</taxon>
        <taxon>Streptophyta</taxon>
        <taxon>Embryophyta</taxon>
        <taxon>Tracheophyta</taxon>
        <taxon>Spermatophyta</taxon>
        <taxon>Magnoliopsida</taxon>
        <taxon>eudicotyledons</taxon>
        <taxon>Gunneridae</taxon>
        <taxon>Pentapetalae</taxon>
        <taxon>rosids</taxon>
        <taxon>malvids</taxon>
        <taxon>Myrtales</taxon>
        <taxon>Myrtaceae</taxon>
        <taxon>Myrtoideae</taxon>
        <taxon>Eucalypteae</taxon>
        <taxon>Eucalyptus</taxon>
    </lineage>
</organism>
<dbReference type="Gene3D" id="1.10.8.430">
    <property type="entry name" value="Helical domain of apoptotic protease-activating factors"/>
    <property type="match status" value="1"/>
</dbReference>
<reference evidence="6 7" key="1">
    <citation type="submission" date="2024-11" db="EMBL/GenBank/DDBJ databases">
        <title>Chromosome-level genome assembly of Eucalyptus globulus Labill. provides insights into its genome evolution.</title>
        <authorList>
            <person name="Li X."/>
        </authorList>
    </citation>
    <scope>NUCLEOTIDE SEQUENCE [LARGE SCALE GENOMIC DNA]</scope>
    <source>
        <strain evidence="6">CL2024</strain>
        <tissue evidence="6">Fresh tender leaves</tissue>
    </source>
</reference>
<dbReference type="InterPro" id="IPR035897">
    <property type="entry name" value="Toll_tir_struct_dom_sf"/>
</dbReference>
<evidence type="ECO:0000256" key="1">
    <source>
        <dbReference type="ARBA" id="ARBA00022614"/>
    </source>
</evidence>
<dbReference type="EMBL" id="JBJKBG010000007">
    <property type="protein sequence ID" value="KAL3730330.1"/>
    <property type="molecule type" value="Genomic_DNA"/>
</dbReference>
<dbReference type="PROSITE" id="PS50104">
    <property type="entry name" value="TIR"/>
    <property type="match status" value="1"/>
</dbReference>
<dbReference type="GO" id="GO:0006952">
    <property type="term" value="P:defense response"/>
    <property type="evidence" value="ECO:0007669"/>
    <property type="project" value="UniProtKB-KW"/>
</dbReference>
<dbReference type="SUPFAM" id="SSF46785">
    <property type="entry name" value="Winged helix' DNA-binding domain"/>
    <property type="match status" value="1"/>
</dbReference>
<feature type="domain" description="TIR" evidence="5">
    <location>
        <begin position="72"/>
        <end position="236"/>
    </location>
</feature>
<evidence type="ECO:0000256" key="4">
    <source>
        <dbReference type="ARBA" id="ARBA00023027"/>
    </source>
</evidence>
<dbReference type="Pfam" id="PF01582">
    <property type="entry name" value="TIR"/>
    <property type="match status" value="1"/>
</dbReference>
<dbReference type="SUPFAM" id="SSF52540">
    <property type="entry name" value="P-loop containing nucleoside triphosphate hydrolases"/>
    <property type="match status" value="1"/>
</dbReference>
<gene>
    <name evidence="6" type="ORF">ACJRO7_027351</name>
</gene>
<evidence type="ECO:0000313" key="6">
    <source>
        <dbReference type="EMBL" id="KAL3730330.1"/>
    </source>
</evidence>
<dbReference type="PANTHER" id="PTHR11017:SF559">
    <property type="entry name" value="DISEASE RESISTANCE PROTEIN CHL1"/>
    <property type="match status" value="1"/>
</dbReference>
<dbReference type="InterPro" id="IPR002182">
    <property type="entry name" value="NB-ARC"/>
</dbReference>
<protein>
    <recommendedName>
        <fullName evidence="5">TIR domain-containing protein</fullName>
    </recommendedName>
</protein>
<dbReference type="AlphaFoldDB" id="A0ABD3JRS8"/>
<dbReference type="FunFam" id="3.40.50.10140:FF:000007">
    <property type="entry name" value="Disease resistance protein (TIR-NBS-LRR class)"/>
    <property type="match status" value="1"/>
</dbReference>
<dbReference type="InterPro" id="IPR000157">
    <property type="entry name" value="TIR_dom"/>
</dbReference>
<dbReference type="PRINTS" id="PR00364">
    <property type="entry name" value="DISEASERSIST"/>
</dbReference>
<dbReference type="Pfam" id="PF23282">
    <property type="entry name" value="WHD_ROQ1"/>
    <property type="match status" value="1"/>
</dbReference>
<dbReference type="SUPFAM" id="SSF52200">
    <property type="entry name" value="Toll/Interleukin receptor TIR domain"/>
    <property type="match status" value="1"/>
</dbReference>
<evidence type="ECO:0000256" key="3">
    <source>
        <dbReference type="ARBA" id="ARBA00022821"/>
    </source>
</evidence>
<keyword evidence="2" id="KW-0677">Repeat</keyword>
<dbReference type="InterPro" id="IPR036390">
    <property type="entry name" value="WH_DNA-bd_sf"/>
</dbReference>
<dbReference type="Pfam" id="PF00931">
    <property type="entry name" value="NB-ARC"/>
    <property type="match status" value="1"/>
</dbReference>
<keyword evidence="7" id="KW-1185">Reference proteome</keyword>
<dbReference type="InterPro" id="IPR058192">
    <property type="entry name" value="WHD_ROQ1-like"/>
</dbReference>
<dbReference type="SMART" id="SM00255">
    <property type="entry name" value="TIR"/>
    <property type="match status" value="1"/>
</dbReference>
<dbReference type="PANTHER" id="PTHR11017">
    <property type="entry name" value="LEUCINE-RICH REPEAT-CONTAINING PROTEIN"/>
    <property type="match status" value="1"/>
</dbReference>
<dbReference type="InterPro" id="IPR044974">
    <property type="entry name" value="Disease_R_plants"/>
</dbReference>
<accession>A0ABD3JRS8</accession>
<keyword evidence="4" id="KW-0520">NAD</keyword>
<comment type="caution">
    <text evidence="6">The sequence shown here is derived from an EMBL/GenBank/DDBJ whole genome shotgun (WGS) entry which is preliminary data.</text>
</comment>
<dbReference type="InterPro" id="IPR027417">
    <property type="entry name" value="P-loop_NTPase"/>
</dbReference>
<dbReference type="Gene3D" id="3.40.50.300">
    <property type="entry name" value="P-loop containing nucleotide triphosphate hydrolases"/>
    <property type="match status" value="1"/>
</dbReference>
<dbReference type="Gene3D" id="3.40.50.10140">
    <property type="entry name" value="Toll/interleukin-1 receptor homology (TIR) domain"/>
    <property type="match status" value="1"/>
</dbReference>
<sequence length="669" mass="76770">MMIQLGQLNNKLFSRHSPPLYLGLRNKRASQFQLQSPPICLPSFFPLHFSCLKHNITIRPRLFFAPSSISRWIHDAFISYKQADTRHFVSHLHNALERNKIRVFVDHGLERGLEIAPAINEAIEQSRSAIVVISQTFASSPWCLDELDKIFDCKEKKGQLVFLIFMDIDPKEMREQSGSFTWIGQSEKGFGQDNTKKIRRWRDALRKAGNLTGWSLGKRLEAEFIQSVVEKISRRLSCSYMSLLTFHPIGLDSQVQALFSLLQLEVEEVRILRISGTRGIGRTTIVRALYHQIADQFERSCFLVNVKDVTSQDGLVKMQETLFPDILGNKVSKFGNSIHAVTNLIRSKLHNKRVLLVFDDVEGLLDPLSHLIEDINLGMRSRVILIPQQEETLIGLSGEIYKVRPLNDDQALELFSWNAFQERYPKSDYKMLSNCFTSFSKGLPLVLTVMGSFLNGKSVNEWQGAFDRLKEIPQGKVHEILRIVIDGLETNERTIFLDIACFLNGYDKEEIIKSLEQCGILANSGIEILAQKSLVYIDENKKIWMHDLLQEIGRWIVIQECPNNPSKRSRIWRHEDALQVVRQNLGTNAIEGIKLDKIHVEDLVLHANSFKKMKKLRLFMMTDHVPHCGPAGYLSEKLWTRFARNGKGIMLACWEALVKRVSKFWSRGA</sequence>
<keyword evidence="3" id="KW-0611">Plant defense</keyword>
<evidence type="ECO:0000256" key="2">
    <source>
        <dbReference type="ARBA" id="ARBA00022737"/>
    </source>
</evidence>